<dbReference type="PANTHER" id="PTHR43540">
    <property type="entry name" value="PEROXYUREIDOACRYLATE/UREIDOACRYLATE AMIDOHYDROLASE-RELATED"/>
    <property type="match status" value="1"/>
</dbReference>
<dbReference type="Gene3D" id="3.40.50.850">
    <property type="entry name" value="Isochorismatase-like"/>
    <property type="match status" value="1"/>
</dbReference>
<dbReference type="AlphaFoldDB" id="A0A6G1JUN5"/>
<protein>
    <submittedName>
        <fullName evidence="4">N-carbamoylsarcosine amidase</fullName>
    </submittedName>
</protein>
<dbReference type="InterPro" id="IPR000868">
    <property type="entry name" value="Isochorismatase-like_dom"/>
</dbReference>
<dbReference type="GO" id="GO:0016787">
    <property type="term" value="F:hydrolase activity"/>
    <property type="evidence" value="ECO:0007669"/>
    <property type="project" value="UniProtKB-KW"/>
</dbReference>
<dbReference type="EMBL" id="MU005783">
    <property type="protein sequence ID" value="KAF2704319.1"/>
    <property type="molecule type" value="Genomic_DNA"/>
</dbReference>
<keyword evidence="5" id="KW-1185">Reference proteome</keyword>
<proteinExistence type="inferred from homology"/>
<dbReference type="SUPFAM" id="SSF52499">
    <property type="entry name" value="Isochorismatase-like hydrolases"/>
    <property type="match status" value="1"/>
</dbReference>
<dbReference type="PANTHER" id="PTHR43540:SF1">
    <property type="entry name" value="ISOCHORISMATASE HYDROLASE"/>
    <property type="match status" value="1"/>
</dbReference>
<evidence type="ECO:0000313" key="5">
    <source>
        <dbReference type="Proteomes" id="UP000799428"/>
    </source>
</evidence>
<dbReference type="Proteomes" id="UP000799428">
    <property type="component" value="Unassembled WGS sequence"/>
</dbReference>
<dbReference type="InterPro" id="IPR050272">
    <property type="entry name" value="Isochorismatase-like_hydrls"/>
</dbReference>
<feature type="domain" description="Isochorismatase-like" evidence="3">
    <location>
        <begin position="28"/>
        <end position="207"/>
    </location>
</feature>
<evidence type="ECO:0000259" key="3">
    <source>
        <dbReference type="Pfam" id="PF00857"/>
    </source>
</evidence>
<accession>A0A6G1JUN5</accession>
<comment type="similarity">
    <text evidence="1">Belongs to the isochorismatase family.</text>
</comment>
<keyword evidence="2" id="KW-0378">Hydrolase</keyword>
<dbReference type="Pfam" id="PF00857">
    <property type="entry name" value="Isochorismatase"/>
    <property type="match status" value="1"/>
</dbReference>
<evidence type="ECO:0000256" key="2">
    <source>
        <dbReference type="ARBA" id="ARBA00022801"/>
    </source>
</evidence>
<organism evidence="4 5">
    <name type="scientific">Pleomassaria siparia CBS 279.74</name>
    <dbReference type="NCBI Taxonomy" id="1314801"/>
    <lineage>
        <taxon>Eukaryota</taxon>
        <taxon>Fungi</taxon>
        <taxon>Dikarya</taxon>
        <taxon>Ascomycota</taxon>
        <taxon>Pezizomycotina</taxon>
        <taxon>Dothideomycetes</taxon>
        <taxon>Pleosporomycetidae</taxon>
        <taxon>Pleosporales</taxon>
        <taxon>Pleomassariaceae</taxon>
        <taxon>Pleomassaria</taxon>
    </lineage>
</organism>
<dbReference type="InterPro" id="IPR036380">
    <property type="entry name" value="Isochorismatase-like_sf"/>
</dbReference>
<gene>
    <name evidence="4" type="ORF">K504DRAFT_390662</name>
</gene>
<dbReference type="OrthoDB" id="1739143at2759"/>
<name>A0A6G1JUN5_9PLEO</name>
<evidence type="ECO:0000313" key="4">
    <source>
        <dbReference type="EMBL" id="KAF2704319.1"/>
    </source>
</evidence>
<evidence type="ECO:0000256" key="1">
    <source>
        <dbReference type="ARBA" id="ARBA00006336"/>
    </source>
</evidence>
<sequence length="223" mass="23606">MPPADHAAYESYVKSGFAKKMGWGSKPALLLIDVCNAYWSKGSPLDTSSNPASAAAPASITKLVEAARAGGVPLVWTRVEYTEPDMSDAGVFAVKVPLLKVFQVGNETGLESWLPGLAPMAGEIVIPKRYPSAFFATDLNTRLQLKGVDTLVVCGVSTSGCVRASTLDAMCHGYRPMVVAEACGDRTPAVHDANLFDINAKMADVVSESEAIEKLKAGWKLSA</sequence>
<reference evidence="4" key="1">
    <citation type="journal article" date="2020" name="Stud. Mycol.">
        <title>101 Dothideomycetes genomes: a test case for predicting lifestyles and emergence of pathogens.</title>
        <authorList>
            <person name="Haridas S."/>
            <person name="Albert R."/>
            <person name="Binder M."/>
            <person name="Bloem J."/>
            <person name="Labutti K."/>
            <person name="Salamov A."/>
            <person name="Andreopoulos B."/>
            <person name="Baker S."/>
            <person name="Barry K."/>
            <person name="Bills G."/>
            <person name="Bluhm B."/>
            <person name="Cannon C."/>
            <person name="Castanera R."/>
            <person name="Culley D."/>
            <person name="Daum C."/>
            <person name="Ezra D."/>
            <person name="Gonzalez J."/>
            <person name="Henrissat B."/>
            <person name="Kuo A."/>
            <person name="Liang C."/>
            <person name="Lipzen A."/>
            <person name="Lutzoni F."/>
            <person name="Magnuson J."/>
            <person name="Mondo S."/>
            <person name="Nolan M."/>
            <person name="Ohm R."/>
            <person name="Pangilinan J."/>
            <person name="Park H.-J."/>
            <person name="Ramirez L."/>
            <person name="Alfaro M."/>
            <person name="Sun H."/>
            <person name="Tritt A."/>
            <person name="Yoshinaga Y."/>
            <person name="Zwiers L.-H."/>
            <person name="Turgeon B."/>
            <person name="Goodwin S."/>
            <person name="Spatafora J."/>
            <person name="Crous P."/>
            <person name="Grigoriev I."/>
        </authorList>
    </citation>
    <scope>NUCLEOTIDE SEQUENCE</scope>
    <source>
        <strain evidence="4">CBS 279.74</strain>
    </source>
</reference>